<feature type="compositionally biased region" description="Polar residues" evidence="1">
    <location>
        <begin position="553"/>
        <end position="565"/>
    </location>
</feature>
<name>A0A0X3PI41_SCHSO</name>
<feature type="compositionally biased region" description="Polar residues" evidence="1">
    <location>
        <begin position="323"/>
        <end position="339"/>
    </location>
</feature>
<feature type="region of interest" description="Disordered" evidence="1">
    <location>
        <begin position="380"/>
        <end position="424"/>
    </location>
</feature>
<dbReference type="InterPro" id="IPR011993">
    <property type="entry name" value="PH-like_dom_sf"/>
</dbReference>
<dbReference type="SMART" id="SM00233">
    <property type="entry name" value="PH"/>
    <property type="match status" value="1"/>
</dbReference>
<dbReference type="Gene3D" id="2.30.29.30">
    <property type="entry name" value="Pleckstrin-homology domain (PH domain)/Phosphotyrosine-binding domain (PTB)"/>
    <property type="match status" value="1"/>
</dbReference>
<protein>
    <recommendedName>
        <fullName evidence="2">PH domain-containing protein</fullName>
    </recommendedName>
</protein>
<gene>
    <name evidence="3" type="ORF">TR86973</name>
</gene>
<feature type="compositionally biased region" description="Polar residues" evidence="1">
    <location>
        <begin position="381"/>
        <end position="395"/>
    </location>
</feature>
<dbReference type="InterPro" id="IPR001849">
    <property type="entry name" value="PH_domain"/>
</dbReference>
<feature type="compositionally biased region" description="Basic and acidic residues" evidence="1">
    <location>
        <begin position="566"/>
        <end position="594"/>
    </location>
</feature>
<reference evidence="3" key="1">
    <citation type="submission" date="2016-01" db="EMBL/GenBank/DDBJ databases">
        <title>Reference transcriptome for the parasite Schistocephalus solidus: insights into the molecular evolution of parasitism.</title>
        <authorList>
            <person name="Hebert F.O."/>
            <person name="Grambauer S."/>
            <person name="Barber I."/>
            <person name="Landry C.R."/>
            <person name="Aubin-Horth N."/>
        </authorList>
    </citation>
    <scope>NUCLEOTIDE SEQUENCE</scope>
</reference>
<feature type="compositionally biased region" description="Polar residues" evidence="1">
    <location>
        <begin position="403"/>
        <end position="419"/>
    </location>
</feature>
<feature type="compositionally biased region" description="Basic and acidic residues" evidence="1">
    <location>
        <begin position="1020"/>
        <end position="1048"/>
    </location>
</feature>
<evidence type="ECO:0000256" key="1">
    <source>
        <dbReference type="SAM" id="MobiDB-lite"/>
    </source>
</evidence>
<feature type="region of interest" description="Disordered" evidence="1">
    <location>
        <begin position="295"/>
        <end position="345"/>
    </location>
</feature>
<organism evidence="3">
    <name type="scientific">Schistocephalus solidus</name>
    <name type="common">Tapeworm</name>
    <dbReference type="NCBI Taxonomy" id="70667"/>
    <lineage>
        <taxon>Eukaryota</taxon>
        <taxon>Metazoa</taxon>
        <taxon>Spiralia</taxon>
        <taxon>Lophotrochozoa</taxon>
        <taxon>Platyhelminthes</taxon>
        <taxon>Cestoda</taxon>
        <taxon>Eucestoda</taxon>
        <taxon>Diphyllobothriidea</taxon>
        <taxon>Diphyllobothriidae</taxon>
        <taxon>Schistocephalus</taxon>
    </lineage>
</organism>
<feature type="non-terminal residue" evidence="3">
    <location>
        <position position="1"/>
    </location>
</feature>
<evidence type="ECO:0000313" key="3">
    <source>
        <dbReference type="EMBL" id="JAP51473.1"/>
    </source>
</evidence>
<feature type="domain" description="PH" evidence="2">
    <location>
        <begin position="60"/>
        <end position="181"/>
    </location>
</feature>
<sequence length="1319" mass="147116">QTVTNTLLDREYDRLCGKIVQSAGMSWRKSKSPTTSNKTFVPSVLPPSAAETADSNLKFPVIKSGLLYWARDKQAATSAPEMITTSSKLWKTEEIVVQRAHAVLIPQRLLLYNREEDYEANPYNPQVFLDLQSCLAVQKTDGGAKNPDFLLLVVPGGAKLFGCESLAEREQWVNKINEAMDADIQTPQMQEIIRIFSKRNSINFTFFHSLSLNESSDYKLLDNRKPFPKRATSLDPRLIVPTSVPLDSSETLIIESGLDTLNKEKQIATSTEEHSKPPSTTGRNNVNLLASSEVAMDDQSEPAQLRSDISNSVPSKQHRMDDSSVTLHSSPDTVISQDRQSPERYSETFVLDNSVQENVDSERNYANLLTSSEVALDDLSETAQSRSDISNPTSSKQHRMEDSSVTLQSSPDTVISQDRQSPERYSETFVLEDCAREDVECKEVDGCSCLTNNPETDEVADILQEVHPQLFNEPWSSAQKIGIGHSQTLPPVNELNDKEEILREINRLSMMLASQETACSILQESCAALKDTIAHLQWQMLDKAIHHGASDQDWLSTKPQMNRSTESLKSRLPDDKRAHKASEDLNSQRKHDQDYQVTPLCLSSSNSKLLASLSRSAETVQTSASNDDSEATLVRRGTHHHHQRRSYDDAYVSRLLTPGKRASQMDEGRSSTSSLLGERPDILQEVTLYTSGSEAPAFSCSYCILPALSTIMELLLPQSPKSFPIPKTDAEPSSYLPITVGLRSLAMHLFFHAHNLLTGIRAETGASGTTLTGAISDCVLAAIRQEQVPGNLPPQREDEPSAGSSLKVLLNSATEKLCTLIFGRNREPLPEMGSGSERGDGQELERAERAHLVQQAMKQVELVLPAYLVTCFMIHYLSLSSSSTSTEQTDRNFVDSWLQQHRPIYQTLDLVSPLNIEPIVDAIGSMSKEFWDQLEEEEASFAFSYELGKEGSNNERPKMTGASNAEFTPLFMRLLASMQIASLQNPANLSGIGKGETLSNLDFEVIHDTHNFSNVPTRTRETQLSDGLIHTERNSKLAEGDKKGKKPDNGLVANSLTRSLDHLESLSVSLMQQRKFLLQRSRSKESDLLPVKSSDQDAVDYARAVAALRRQHEEEIKEIWDNVQANWVPKEEFETFAAETEQQIHTLHQHLKRICAEAQNVNNAQENGGRGPHEEDIASGGQDHGNPSLFILLRQLEKANEAFTSFLRSETFREDFEHKGANRQAGEMAEGVRKALADLTSAAVFLRARLYGKDFEGIEEDEKELPSNYDCDDEVNGDKSDNVHNKWTPRCPSPLPFPVILHSPRMHYHALNEDEESEI</sequence>
<dbReference type="CDD" id="cd00821">
    <property type="entry name" value="PH"/>
    <property type="match status" value="1"/>
</dbReference>
<dbReference type="PROSITE" id="PS50003">
    <property type="entry name" value="PH_DOMAIN"/>
    <property type="match status" value="1"/>
</dbReference>
<feature type="region of interest" description="Disordered" evidence="1">
    <location>
        <begin position="550"/>
        <end position="596"/>
    </location>
</feature>
<accession>A0A0X3PI41</accession>
<feature type="region of interest" description="Disordered" evidence="1">
    <location>
        <begin position="1020"/>
        <end position="1051"/>
    </location>
</feature>
<dbReference type="EMBL" id="GEEE01011752">
    <property type="protein sequence ID" value="JAP51473.1"/>
    <property type="molecule type" value="Transcribed_RNA"/>
</dbReference>
<dbReference type="SUPFAM" id="SSF50729">
    <property type="entry name" value="PH domain-like"/>
    <property type="match status" value="1"/>
</dbReference>
<feature type="region of interest" description="Disordered" evidence="1">
    <location>
        <begin position="619"/>
        <end position="652"/>
    </location>
</feature>
<proteinExistence type="predicted"/>
<evidence type="ECO:0000259" key="2">
    <source>
        <dbReference type="PROSITE" id="PS50003"/>
    </source>
</evidence>